<protein>
    <recommendedName>
        <fullName evidence="7">STAS domain-containing protein</fullName>
    </recommendedName>
</protein>
<gene>
    <name evidence="8" type="ORF">M427DRAFT_27490</name>
</gene>
<evidence type="ECO:0000313" key="8">
    <source>
        <dbReference type="EMBL" id="KXS21961.1"/>
    </source>
</evidence>
<dbReference type="CDD" id="cd07042">
    <property type="entry name" value="STAS_SulP_like_sulfate_transporter"/>
    <property type="match status" value="1"/>
</dbReference>
<dbReference type="AlphaFoldDB" id="A0A139AYZ9"/>
<feature type="transmembrane region" description="Helical" evidence="6">
    <location>
        <begin position="138"/>
        <end position="158"/>
    </location>
</feature>
<feature type="region of interest" description="Disordered" evidence="5">
    <location>
        <begin position="659"/>
        <end position="710"/>
    </location>
</feature>
<dbReference type="InterPro" id="IPR001902">
    <property type="entry name" value="SLC26A/SulP_fam"/>
</dbReference>
<feature type="transmembrane region" description="Helical" evidence="6">
    <location>
        <begin position="491"/>
        <end position="509"/>
    </location>
</feature>
<keyword evidence="3 6" id="KW-1133">Transmembrane helix</keyword>
<keyword evidence="2 6" id="KW-0812">Transmembrane</keyword>
<evidence type="ECO:0000259" key="7">
    <source>
        <dbReference type="PROSITE" id="PS50801"/>
    </source>
</evidence>
<evidence type="ECO:0000256" key="5">
    <source>
        <dbReference type="SAM" id="MobiDB-lite"/>
    </source>
</evidence>
<feature type="compositionally biased region" description="Low complexity" evidence="5">
    <location>
        <begin position="26"/>
        <end position="41"/>
    </location>
</feature>
<keyword evidence="4 6" id="KW-0472">Membrane</keyword>
<dbReference type="PROSITE" id="PS50801">
    <property type="entry name" value="STAS"/>
    <property type="match status" value="1"/>
</dbReference>
<feature type="transmembrane region" description="Helical" evidence="6">
    <location>
        <begin position="248"/>
        <end position="269"/>
    </location>
</feature>
<dbReference type="Pfam" id="PF01740">
    <property type="entry name" value="STAS"/>
    <property type="match status" value="1"/>
</dbReference>
<feature type="region of interest" description="Disordered" evidence="5">
    <location>
        <begin position="886"/>
        <end position="905"/>
    </location>
</feature>
<evidence type="ECO:0000256" key="4">
    <source>
        <dbReference type="ARBA" id="ARBA00023136"/>
    </source>
</evidence>
<dbReference type="EMBL" id="KQ965732">
    <property type="protein sequence ID" value="KXS21961.1"/>
    <property type="molecule type" value="Genomic_DNA"/>
</dbReference>
<dbReference type="PROSITE" id="PS01130">
    <property type="entry name" value="SLC26A"/>
    <property type="match status" value="1"/>
</dbReference>
<dbReference type="InterPro" id="IPR036513">
    <property type="entry name" value="STAS_dom_sf"/>
</dbReference>
<dbReference type="PANTHER" id="PTHR11814">
    <property type="entry name" value="SULFATE TRANSPORTER"/>
    <property type="match status" value="1"/>
</dbReference>
<dbReference type="OrthoDB" id="427213at2759"/>
<feature type="domain" description="STAS" evidence="7">
    <location>
        <begin position="716"/>
        <end position="851"/>
    </location>
</feature>
<dbReference type="GO" id="GO:0016020">
    <property type="term" value="C:membrane"/>
    <property type="evidence" value="ECO:0007669"/>
    <property type="project" value="UniProtKB-SubCell"/>
</dbReference>
<feature type="transmembrane region" description="Helical" evidence="6">
    <location>
        <begin position="281"/>
        <end position="301"/>
    </location>
</feature>
<sequence>MATPRATSRLVHAQSDSSSDSETEIGTYGSTGSTRRPTTPSHQHRQRLARNPNLKPQAGGHESTHPGRSPFSQGHLDELGKDGEITAFMSHIFDVSGSMDDSRPDKMSPSWMWVRLRYYVPIFRWLPLYSFANFRSDLIAGVTVAFLLIPGAISYAAGMLRVPPVYGLYTGVWPLLVYTVFGTSKQLSCGPDAIVSILSGSIIHEYLSSPSVAPPGYTSPPEPHLFENPSTDPHPALDPQLATRLETIATLTLLVGLFTFFLGFFRLGFLDSILSKPMIRGFVLALATLIMIEQAPGMLGIDKAALEPEPINNEPYEPTPFQKLSALLSHLGLAHTPTFTVSVVTVTVLLIARKIKHSIKRLQLLPEVLIIMIAATYLSWQQGWSEAGIPVLGPAKGGLVAPTFPNLRPGAVRGLTTPAILVSIIGFVEAITASKHLAAHHNEPLRPNRELVALGMNNIVGSALGTFPSFGSLPRSMVNDRAGARTQMAGLVTAVVVLLTCFFAMPLLTPLPQCVLSSVIFVVASDLLEVDELAFLVRVRGWSDLGMAAGTFLATTLVGVESGTIISIAASLLLVVRETAGVSIEVMGRVKVPHVGRDGGAGAGDGGRVRYKYKYVGLSEDAKAARRRPTWDEEGHLPGDSVDSAASWSWLWGSKTAGAKEGDRAGAGTGSAARHGHHHGNASGPAESQSAPTLGLSSSRPETSTPPSPTVMLGGGLFPVLKIPGILLLRISEPLFFGNVGHLREQVRRAEMYGELGAHPGEDPPSAQEAGGGNALFGVVLEVSGVTGVDPSALSTLIEMVSSFSDRTVSVCFVKLPASCTGGFERAGLWDAVESGGGGFFQKIGDAVEWLEEAERGKKSRSVLIESFGYAGAGVDVNGVGTGPASGAGVGGGAAVSDRADDPDTSVAWARDRTKGMWRKLRGRRASIVAKPMSPVDGGAGAGVGVGLDGAGAASRPELMRYASDNGSGPAFYKPMASDSGDSSGDGRSAASTPLLSPQGSSQMLSFPNPFTVLTPQTSPKRAALRGAEYHNVVTAEQGELEGEDEESSGDELDSGTLKTLQRGISGEDGATRARRVSGGKALDSSRGI</sequence>
<evidence type="ECO:0000256" key="1">
    <source>
        <dbReference type="ARBA" id="ARBA00004141"/>
    </source>
</evidence>
<dbReference type="Proteomes" id="UP000070544">
    <property type="component" value="Unassembled WGS sequence"/>
</dbReference>
<dbReference type="GO" id="GO:0008271">
    <property type="term" value="F:secondary active sulfate transmembrane transporter activity"/>
    <property type="evidence" value="ECO:0007669"/>
    <property type="project" value="InterPro"/>
</dbReference>
<accession>A0A139AYZ9</accession>
<feature type="transmembrane region" description="Helical" evidence="6">
    <location>
        <begin position="327"/>
        <end position="352"/>
    </location>
</feature>
<evidence type="ECO:0000256" key="2">
    <source>
        <dbReference type="ARBA" id="ARBA00022692"/>
    </source>
</evidence>
<dbReference type="InterPro" id="IPR018045">
    <property type="entry name" value="S04_transporter_CS"/>
</dbReference>
<dbReference type="Pfam" id="PF00916">
    <property type="entry name" value="Sulfate_transp"/>
    <property type="match status" value="1"/>
</dbReference>
<evidence type="ECO:0000256" key="6">
    <source>
        <dbReference type="SAM" id="Phobius"/>
    </source>
</evidence>
<dbReference type="InterPro" id="IPR011547">
    <property type="entry name" value="SLC26A/SulP_dom"/>
</dbReference>
<feature type="compositionally biased region" description="Polar residues" evidence="5">
    <location>
        <begin position="994"/>
        <end position="1006"/>
    </location>
</feature>
<name>A0A139AYZ9_GONPJ</name>
<feature type="region of interest" description="Disordered" evidence="5">
    <location>
        <begin position="973"/>
        <end position="1089"/>
    </location>
</feature>
<comment type="subcellular location">
    <subcellularLocation>
        <location evidence="1">Membrane</location>
        <topology evidence="1">Multi-pass membrane protein</topology>
    </subcellularLocation>
</comment>
<feature type="region of interest" description="Disordered" evidence="5">
    <location>
        <begin position="1"/>
        <end position="76"/>
    </location>
</feature>
<dbReference type="SUPFAM" id="SSF52091">
    <property type="entry name" value="SpoIIaa-like"/>
    <property type="match status" value="1"/>
</dbReference>
<proteinExistence type="predicted"/>
<dbReference type="STRING" id="1344416.A0A139AYZ9"/>
<evidence type="ECO:0000256" key="3">
    <source>
        <dbReference type="ARBA" id="ARBA00022989"/>
    </source>
</evidence>
<feature type="compositionally biased region" description="Acidic residues" evidence="5">
    <location>
        <begin position="1039"/>
        <end position="1054"/>
    </location>
</feature>
<feature type="compositionally biased region" description="Polar residues" evidence="5">
    <location>
        <begin position="686"/>
        <end position="696"/>
    </location>
</feature>
<dbReference type="InterPro" id="IPR002645">
    <property type="entry name" value="STAS_dom"/>
</dbReference>
<evidence type="ECO:0000313" key="9">
    <source>
        <dbReference type="Proteomes" id="UP000070544"/>
    </source>
</evidence>
<dbReference type="Gene3D" id="3.30.750.24">
    <property type="entry name" value="STAS domain"/>
    <property type="match status" value="1"/>
</dbReference>
<reference evidence="8 9" key="1">
    <citation type="journal article" date="2015" name="Genome Biol. Evol.">
        <title>Phylogenomic analyses indicate that early fungi evolved digesting cell walls of algal ancestors of land plants.</title>
        <authorList>
            <person name="Chang Y."/>
            <person name="Wang S."/>
            <person name="Sekimoto S."/>
            <person name="Aerts A.L."/>
            <person name="Choi C."/>
            <person name="Clum A."/>
            <person name="LaButti K.M."/>
            <person name="Lindquist E.A."/>
            <person name="Yee Ngan C."/>
            <person name="Ohm R.A."/>
            <person name="Salamov A.A."/>
            <person name="Grigoriev I.V."/>
            <person name="Spatafora J.W."/>
            <person name="Berbee M.L."/>
        </authorList>
    </citation>
    <scope>NUCLEOTIDE SEQUENCE [LARGE SCALE GENOMIC DNA]</scope>
    <source>
        <strain evidence="8 9">JEL478</strain>
    </source>
</reference>
<feature type="compositionally biased region" description="Low complexity" evidence="5">
    <location>
        <begin position="977"/>
        <end position="992"/>
    </location>
</feature>
<organism evidence="8 9">
    <name type="scientific">Gonapodya prolifera (strain JEL478)</name>
    <name type="common">Monoblepharis prolifera</name>
    <dbReference type="NCBI Taxonomy" id="1344416"/>
    <lineage>
        <taxon>Eukaryota</taxon>
        <taxon>Fungi</taxon>
        <taxon>Fungi incertae sedis</taxon>
        <taxon>Chytridiomycota</taxon>
        <taxon>Chytridiomycota incertae sedis</taxon>
        <taxon>Monoblepharidomycetes</taxon>
        <taxon>Monoblepharidales</taxon>
        <taxon>Gonapodyaceae</taxon>
        <taxon>Gonapodya</taxon>
    </lineage>
</organism>
<keyword evidence="9" id="KW-1185">Reference proteome</keyword>